<dbReference type="Pfam" id="PF00196">
    <property type="entry name" value="GerE"/>
    <property type="match status" value="1"/>
</dbReference>
<dbReference type="InterPro" id="IPR036388">
    <property type="entry name" value="WH-like_DNA-bd_sf"/>
</dbReference>
<feature type="domain" description="HTH luxR-type" evidence="4">
    <location>
        <begin position="194"/>
        <end position="259"/>
    </location>
</feature>
<name>A0AAE3WDR1_9RHOB</name>
<dbReference type="PANTHER" id="PTHR44688:SF16">
    <property type="entry name" value="DNA-BINDING TRANSCRIPTIONAL ACTIVATOR DEVR_DOSR"/>
    <property type="match status" value="1"/>
</dbReference>
<keyword evidence="1" id="KW-0805">Transcription regulation</keyword>
<reference evidence="5" key="2">
    <citation type="submission" date="2023-02" db="EMBL/GenBank/DDBJ databases">
        <title>'Rhodoalgimonas zhirmunskyi' gen. nov., isolated from a red alga.</title>
        <authorList>
            <person name="Nedashkovskaya O.I."/>
            <person name="Otstavnykh N.Y."/>
            <person name="Bystritskaya E.P."/>
            <person name="Balabanova L.A."/>
            <person name="Isaeva M.P."/>
        </authorList>
    </citation>
    <scope>NUCLEOTIDE SEQUENCE</scope>
    <source>
        <strain evidence="5">KCTC 52189</strain>
    </source>
</reference>
<dbReference type="PROSITE" id="PS50043">
    <property type="entry name" value="HTH_LUXR_2"/>
    <property type="match status" value="1"/>
</dbReference>
<gene>
    <name evidence="5" type="ORF">NO357_12990</name>
</gene>
<dbReference type="InterPro" id="IPR016032">
    <property type="entry name" value="Sig_transdc_resp-reg_C-effctor"/>
</dbReference>
<evidence type="ECO:0000313" key="5">
    <source>
        <dbReference type="EMBL" id="MDQ2090819.1"/>
    </source>
</evidence>
<dbReference type="GO" id="GO:0006355">
    <property type="term" value="P:regulation of DNA-templated transcription"/>
    <property type="evidence" value="ECO:0007669"/>
    <property type="project" value="InterPro"/>
</dbReference>
<dbReference type="PANTHER" id="PTHR44688">
    <property type="entry name" value="DNA-BINDING TRANSCRIPTIONAL ACTIVATOR DEVR_DOSR"/>
    <property type="match status" value="1"/>
</dbReference>
<sequence length="261" mass="28711">MPNQEAEARLAQTIGSLEGDGFPPALGQWLRAELPHDNLTILAYFQGRAPVALFAEAAQRQVHENFDRVYLGGAYLLDPFHDLHTSQAAPGVYRLSEIAPDQFHRNPYFLDYYANTTMVDEMAFVAYPAPGVSLHVCLGRDTTSNTRFAARDIARARQLAPVVGALAVRQWADLADQGVYSEAEVTERLIAALAATHGVKLSVRQAEVALLILRGHSSVSIGLRLGISPQTVKVFRKQLYRKCSISSQAELFTLLLPLLGR</sequence>
<dbReference type="PRINTS" id="PR00038">
    <property type="entry name" value="HTHLUXR"/>
</dbReference>
<protein>
    <submittedName>
        <fullName evidence="5">Helix-turn-helix transcriptional regulator</fullName>
    </submittedName>
</protein>
<dbReference type="SUPFAM" id="SSF46894">
    <property type="entry name" value="C-terminal effector domain of the bipartite response regulators"/>
    <property type="match status" value="1"/>
</dbReference>
<dbReference type="RefSeq" id="WP_306736086.1">
    <property type="nucleotide sequence ID" value="NZ_JANHAX010000003.1"/>
</dbReference>
<evidence type="ECO:0000259" key="4">
    <source>
        <dbReference type="PROSITE" id="PS50043"/>
    </source>
</evidence>
<keyword evidence="2" id="KW-0238">DNA-binding</keyword>
<evidence type="ECO:0000256" key="3">
    <source>
        <dbReference type="ARBA" id="ARBA00023163"/>
    </source>
</evidence>
<dbReference type="InterPro" id="IPR000792">
    <property type="entry name" value="Tscrpt_reg_LuxR_C"/>
</dbReference>
<dbReference type="Proteomes" id="UP001226762">
    <property type="component" value="Unassembled WGS sequence"/>
</dbReference>
<comment type="caution">
    <text evidence="5">The sequence shown here is derived from an EMBL/GenBank/DDBJ whole genome shotgun (WGS) entry which is preliminary data.</text>
</comment>
<dbReference type="EMBL" id="JANHAX010000003">
    <property type="protein sequence ID" value="MDQ2090819.1"/>
    <property type="molecule type" value="Genomic_DNA"/>
</dbReference>
<dbReference type="Gene3D" id="1.10.10.10">
    <property type="entry name" value="Winged helix-like DNA-binding domain superfamily/Winged helix DNA-binding domain"/>
    <property type="match status" value="1"/>
</dbReference>
<keyword evidence="6" id="KW-1185">Reference proteome</keyword>
<dbReference type="GO" id="GO:0003677">
    <property type="term" value="F:DNA binding"/>
    <property type="evidence" value="ECO:0007669"/>
    <property type="project" value="UniProtKB-KW"/>
</dbReference>
<evidence type="ECO:0000313" key="6">
    <source>
        <dbReference type="Proteomes" id="UP001226762"/>
    </source>
</evidence>
<dbReference type="AlphaFoldDB" id="A0AAE3WDR1"/>
<proteinExistence type="predicted"/>
<evidence type="ECO:0000256" key="2">
    <source>
        <dbReference type="ARBA" id="ARBA00023125"/>
    </source>
</evidence>
<accession>A0AAE3WDR1</accession>
<keyword evidence="3" id="KW-0804">Transcription</keyword>
<reference evidence="5" key="1">
    <citation type="submission" date="2022-07" db="EMBL/GenBank/DDBJ databases">
        <authorList>
            <person name="Otstavnykh N."/>
            <person name="Isaeva M."/>
            <person name="Bystritskaya E."/>
        </authorList>
    </citation>
    <scope>NUCLEOTIDE SEQUENCE</scope>
    <source>
        <strain evidence="5">KCTC 52189</strain>
    </source>
</reference>
<organism evidence="5 6">
    <name type="scientific">Marimonas arenosa</name>
    <dbReference type="NCBI Taxonomy" id="1795305"/>
    <lineage>
        <taxon>Bacteria</taxon>
        <taxon>Pseudomonadati</taxon>
        <taxon>Pseudomonadota</taxon>
        <taxon>Alphaproteobacteria</taxon>
        <taxon>Rhodobacterales</taxon>
        <taxon>Paracoccaceae</taxon>
        <taxon>Marimonas</taxon>
    </lineage>
</organism>
<dbReference type="SMART" id="SM00421">
    <property type="entry name" value="HTH_LUXR"/>
    <property type="match status" value="1"/>
</dbReference>
<evidence type="ECO:0000256" key="1">
    <source>
        <dbReference type="ARBA" id="ARBA00023015"/>
    </source>
</evidence>